<dbReference type="RefSeq" id="WP_386094651.1">
    <property type="nucleotide sequence ID" value="NZ_JBHUOZ010000001.1"/>
</dbReference>
<feature type="compositionally biased region" description="Basic and acidic residues" evidence="1">
    <location>
        <begin position="1"/>
        <end position="15"/>
    </location>
</feature>
<dbReference type="Pfam" id="PF00313">
    <property type="entry name" value="CSD"/>
    <property type="match status" value="1"/>
</dbReference>
<dbReference type="InterPro" id="IPR012340">
    <property type="entry name" value="NA-bd_OB-fold"/>
</dbReference>
<dbReference type="Proteomes" id="UP001597511">
    <property type="component" value="Unassembled WGS sequence"/>
</dbReference>
<organism evidence="3 4">
    <name type="scientific">Terrimonas rubra</name>
    <dbReference type="NCBI Taxonomy" id="1035890"/>
    <lineage>
        <taxon>Bacteria</taxon>
        <taxon>Pseudomonadati</taxon>
        <taxon>Bacteroidota</taxon>
        <taxon>Chitinophagia</taxon>
        <taxon>Chitinophagales</taxon>
        <taxon>Chitinophagaceae</taxon>
        <taxon>Terrimonas</taxon>
    </lineage>
</organism>
<dbReference type="Gene3D" id="2.40.50.140">
    <property type="entry name" value="Nucleic acid-binding proteins"/>
    <property type="match status" value="1"/>
</dbReference>
<dbReference type="SMART" id="SM00357">
    <property type="entry name" value="CSP"/>
    <property type="match status" value="1"/>
</dbReference>
<protein>
    <submittedName>
        <fullName evidence="3">Cold-shock protein</fullName>
    </submittedName>
</protein>
<feature type="domain" description="CSD" evidence="2">
    <location>
        <begin position="86"/>
        <end position="147"/>
    </location>
</feature>
<name>A0ABW6A2H5_9BACT</name>
<evidence type="ECO:0000313" key="3">
    <source>
        <dbReference type="EMBL" id="MFD2918468.1"/>
    </source>
</evidence>
<evidence type="ECO:0000256" key="1">
    <source>
        <dbReference type="SAM" id="MobiDB-lite"/>
    </source>
</evidence>
<keyword evidence="4" id="KW-1185">Reference proteome</keyword>
<proteinExistence type="predicted"/>
<dbReference type="PRINTS" id="PR00050">
    <property type="entry name" value="COLDSHOCK"/>
</dbReference>
<dbReference type="InterPro" id="IPR002059">
    <property type="entry name" value="CSP_DNA-bd"/>
</dbReference>
<dbReference type="InterPro" id="IPR011129">
    <property type="entry name" value="CSD"/>
</dbReference>
<gene>
    <name evidence="3" type="ORF">ACFS6H_02030</name>
</gene>
<evidence type="ECO:0000313" key="4">
    <source>
        <dbReference type="Proteomes" id="UP001597511"/>
    </source>
</evidence>
<reference evidence="4" key="1">
    <citation type="journal article" date="2019" name="Int. J. Syst. Evol. Microbiol.">
        <title>The Global Catalogue of Microorganisms (GCM) 10K type strain sequencing project: providing services to taxonomists for standard genome sequencing and annotation.</title>
        <authorList>
            <consortium name="The Broad Institute Genomics Platform"/>
            <consortium name="The Broad Institute Genome Sequencing Center for Infectious Disease"/>
            <person name="Wu L."/>
            <person name="Ma J."/>
        </authorList>
    </citation>
    <scope>NUCLEOTIDE SEQUENCE [LARGE SCALE GENOMIC DNA]</scope>
    <source>
        <strain evidence="4">KCTC 23299</strain>
    </source>
</reference>
<accession>A0ABW6A2H5</accession>
<sequence length="149" mass="17052">MAKPKETFNKKEKEQKKRKQRQAKAEKMEQRKAAPKKEKTLEDMMVYIDENGNFTNTPPDPRKRKVINSEDMIISTPKQVPMEYVVRTGTITFFNTVKGFGFITDAVSGERIFLHVNNLTEQVAETDKVQFDVESGARGLSAINVVKIK</sequence>
<comment type="caution">
    <text evidence="3">The sequence shown here is derived from an EMBL/GenBank/DDBJ whole genome shotgun (WGS) entry which is preliminary data.</text>
</comment>
<dbReference type="CDD" id="cd04458">
    <property type="entry name" value="CSP_CDS"/>
    <property type="match status" value="1"/>
</dbReference>
<feature type="region of interest" description="Disordered" evidence="1">
    <location>
        <begin position="1"/>
        <end position="41"/>
    </location>
</feature>
<dbReference type="EMBL" id="JBHUOZ010000001">
    <property type="protein sequence ID" value="MFD2918468.1"/>
    <property type="molecule type" value="Genomic_DNA"/>
</dbReference>
<feature type="compositionally biased region" description="Basic and acidic residues" evidence="1">
    <location>
        <begin position="23"/>
        <end position="41"/>
    </location>
</feature>
<evidence type="ECO:0000259" key="2">
    <source>
        <dbReference type="PROSITE" id="PS51857"/>
    </source>
</evidence>
<dbReference type="SUPFAM" id="SSF50249">
    <property type="entry name" value="Nucleic acid-binding proteins"/>
    <property type="match status" value="1"/>
</dbReference>
<dbReference type="PROSITE" id="PS51857">
    <property type="entry name" value="CSD_2"/>
    <property type="match status" value="1"/>
</dbReference>